<evidence type="ECO:0000313" key="1">
    <source>
        <dbReference type="EMBL" id="KFO32742.1"/>
    </source>
</evidence>
<proteinExistence type="predicted"/>
<organism evidence="1 2">
    <name type="scientific">Fukomys damarensis</name>
    <name type="common">Damaraland mole rat</name>
    <name type="synonym">Cryptomys damarensis</name>
    <dbReference type="NCBI Taxonomy" id="885580"/>
    <lineage>
        <taxon>Eukaryota</taxon>
        <taxon>Metazoa</taxon>
        <taxon>Chordata</taxon>
        <taxon>Craniata</taxon>
        <taxon>Vertebrata</taxon>
        <taxon>Euteleostomi</taxon>
        <taxon>Mammalia</taxon>
        <taxon>Eutheria</taxon>
        <taxon>Euarchontoglires</taxon>
        <taxon>Glires</taxon>
        <taxon>Rodentia</taxon>
        <taxon>Hystricomorpha</taxon>
        <taxon>Bathyergidae</taxon>
        <taxon>Fukomys</taxon>
    </lineage>
</organism>
<reference evidence="1 2" key="1">
    <citation type="submission" date="2013-11" db="EMBL/GenBank/DDBJ databases">
        <title>The Damaraland mole rat (Fukomys damarensis) genome and evolution of African mole rats.</title>
        <authorList>
            <person name="Gladyshev V.N."/>
            <person name="Fang X."/>
        </authorList>
    </citation>
    <scope>NUCLEOTIDE SEQUENCE [LARGE SCALE GENOMIC DNA]</scope>
    <source>
        <tissue evidence="1">Liver</tissue>
    </source>
</reference>
<dbReference type="Proteomes" id="UP000028990">
    <property type="component" value="Unassembled WGS sequence"/>
</dbReference>
<dbReference type="EMBL" id="KN122133">
    <property type="protein sequence ID" value="KFO32742.1"/>
    <property type="molecule type" value="Genomic_DNA"/>
</dbReference>
<evidence type="ECO:0000313" key="2">
    <source>
        <dbReference type="Proteomes" id="UP000028990"/>
    </source>
</evidence>
<dbReference type="AlphaFoldDB" id="A0A091DNW5"/>
<name>A0A091DNW5_FUKDA</name>
<accession>A0A091DNW5</accession>
<gene>
    <name evidence="1" type="ORF">H920_05911</name>
</gene>
<sequence length="107" mass="12047">MVQCEQDGVLKLQEQIIVRESHGFVAMTLSQQKRHQQTREFGKQLQEVGCACLHMCTHMKFVSKRNSGIANGDMHLGTEADDHLVGDRILNKPVTGTWEGLRCLDPT</sequence>
<keyword evidence="2" id="KW-1185">Reference proteome</keyword>
<protein>
    <submittedName>
        <fullName evidence="1">Uncharacterized protein</fullName>
    </submittedName>
</protein>